<dbReference type="SUPFAM" id="SSF51556">
    <property type="entry name" value="Metallo-dependent hydrolases"/>
    <property type="match status" value="1"/>
</dbReference>
<feature type="domain" description="Amidohydrolase-related" evidence="2">
    <location>
        <begin position="378"/>
        <end position="475"/>
    </location>
</feature>
<dbReference type="SUPFAM" id="SSF51338">
    <property type="entry name" value="Composite domain of metallo-dependent hydrolases"/>
    <property type="match status" value="1"/>
</dbReference>
<dbReference type="PANTHER" id="PTHR43135:SF3">
    <property type="entry name" value="ALPHA-D-RIBOSE 1-METHYLPHOSPHONATE 5-TRIPHOSPHATE DIPHOSPHATASE"/>
    <property type="match status" value="1"/>
</dbReference>
<accession>A0ABM9P3L1</accession>
<comment type="caution">
    <text evidence="3">The sequence shown here is derived from an EMBL/GenBank/DDBJ whole genome shotgun (WGS) entry which is preliminary data.</text>
</comment>
<evidence type="ECO:0000259" key="2">
    <source>
        <dbReference type="Pfam" id="PF01979"/>
    </source>
</evidence>
<keyword evidence="1" id="KW-0472">Membrane</keyword>
<proteinExistence type="predicted"/>
<protein>
    <submittedName>
        <fullName evidence="3">Amidohydro-rel domain-containing protein</fullName>
    </submittedName>
</protein>
<reference evidence="3 4" key="1">
    <citation type="submission" date="2024-05" db="EMBL/GenBank/DDBJ databases">
        <authorList>
            <person name="Duchaud E."/>
        </authorList>
    </citation>
    <scope>NUCLEOTIDE SEQUENCE [LARGE SCALE GENOMIC DNA]</scope>
    <source>
        <strain evidence="3">Ena-SAMPLE-TAB-13-05-2024-13:56:06:370-140302</strain>
    </source>
</reference>
<evidence type="ECO:0000313" key="4">
    <source>
        <dbReference type="Proteomes" id="UP001497416"/>
    </source>
</evidence>
<dbReference type="EMBL" id="CAXIXY010000005">
    <property type="protein sequence ID" value="CAL2089536.1"/>
    <property type="molecule type" value="Genomic_DNA"/>
</dbReference>
<gene>
    <name evidence="3" type="ORF">T190607A01A_30341</name>
</gene>
<dbReference type="Pfam" id="PF01979">
    <property type="entry name" value="Amidohydro_1"/>
    <property type="match status" value="1"/>
</dbReference>
<organism evidence="3 4">
    <name type="scientific">Tenacibaculum platacis</name>
    <dbReference type="NCBI Taxonomy" id="3137852"/>
    <lineage>
        <taxon>Bacteria</taxon>
        <taxon>Pseudomonadati</taxon>
        <taxon>Bacteroidota</taxon>
        <taxon>Flavobacteriia</taxon>
        <taxon>Flavobacteriales</taxon>
        <taxon>Flavobacteriaceae</taxon>
        <taxon>Tenacibaculum</taxon>
    </lineage>
</organism>
<keyword evidence="1" id="KW-0812">Transmembrane</keyword>
<evidence type="ECO:0000313" key="3">
    <source>
        <dbReference type="EMBL" id="CAL2089536.1"/>
    </source>
</evidence>
<dbReference type="Gene3D" id="3.30.110.90">
    <property type="entry name" value="Amidohydrolase"/>
    <property type="match status" value="1"/>
</dbReference>
<name>A0ABM9P3L1_9FLAO</name>
<dbReference type="Proteomes" id="UP001497416">
    <property type="component" value="Unassembled WGS sequence"/>
</dbReference>
<dbReference type="InterPro" id="IPR011059">
    <property type="entry name" value="Metal-dep_hydrolase_composite"/>
</dbReference>
<sequence length="519" mass="59293">MKKKLLFGLKIITGFIIMIIFIVLVGYLWPTSLLDTPKYYNETLITSVNVVDVETGDILTDRNILINKNTIVKIDSFPINTSREHLVIDGSGKFLIPGLWDMHTHSNQQSELLHHPLYIANGVTGVRDMSGQLNERDSYWVGSKERLQWNKDLENNNRVTPRYVLQSSYQMDGEKAIPNGALNFFKLQNPEQVDSLLKFYKNEKVDFIKIYAQLPKDTYLELAKKAPTYGLHIAGHKPMFLSLKEAINAGQRSFEHGRIFMYECFSEADSLKSSKNWKQYFKKSKEKILTQFDSLKAKQLMQLMAEKKAYWTPTLQTLKFEAFAHKTAFTDNRNLKYVTKVRKQLWWGFDTEYNKKRNLETKGISVSEQFFEASKKQVKMARDLGVPIMAGTDVTDSYVFAGFSLHDELLELTKSGLSNLEALQAATIIPAKYSNALNDFGTIAIGKKADLVLLDSNPLENIKNTKKIHGVMLNGLYYDSTKIEKLKKFTESSASSLHINIKTLANLFNSPLIRVQFAD</sequence>
<dbReference type="RefSeq" id="WP_348712742.1">
    <property type="nucleotide sequence ID" value="NZ_CAXIXY010000005.1"/>
</dbReference>
<keyword evidence="4" id="KW-1185">Reference proteome</keyword>
<dbReference type="Gene3D" id="3.40.50.10910">
    <property type="entry name" value="Amidohydrolase"/>
    <property type="match status" value="1"/>
</dbReference>
<feature type="transmembrane region" description="Helical" evidence="1">
    <location>
        <begin position="7"/>
        <end position="29"/>
    </location>
</feature>
<dbReference type="Gene3D" id="1.20.58.520">
    <property type="entry name" value="Amidohydrolase"/>
    <property type="match status" value="1"/>
</dbReference>
<dbReference type="InterPro" id="IPR051781">
    <property type="entry name" value="Metallo-dep_Hydrolase"/>
</dbReference>
<dbReference type="PANTHER" id="PTHR43135">
    <property type="entry name" value="ALPHA-D-RIBOSE 1-METHYLPHOSPHONATE 5-TRIPHOSPHATE DIPHOSPHATASE"/>
    <property type="match status" value="1"/>
</dbReference>
<evidence type="ECO:0000256" key="1">
    <source>
        <dbReference type="SAM" id="Phobius"/>
    </source>
</evidence>
<dbReference type="Gene3D" id="2.30.40.10">
    <property type="entry name" value="Urease, subunit C, domain 1"/>
    <property type="match status" value="1"/>
</dbReference>
<dbReference type="InterPro" id="IPR032466">
    <property type="entry name" value="Metal_Hydrolase"/>
</dbReference>
<keyword evidence="1" id="KW-1133">Transmembrane helix</keyword>
<dbReference type="InterPro" id="IPR006680">
    <property type="entry name" value="Amidohydro-rel"/>
</dbReference>